<organism evidence="1 2">
    <name type="scientific">Aphanothece hegewaldii CCALA 016</name>
    <dbReference type="NCBI Taxonomy" id="2107694"/>
    <lineage>
        <taxon>Bacteria</taxon>
        <taxon>Bacillati</taxon>
        <taxon>Cyanobacteriota</taxon>
        <taxon>Cyanophyceae</taxon>
        <taxon>Oscillatoriophycideae</taxon>
        <taxon>Chroococcales</taxon>
        <taxon>Aphanothecaceae</taxon>
        <taxon>Aphanothece</taxon>
    </lineage>
</organism>
<comment type="caution">
    <text evidence="1">The sequence shown here is derived from an EMBL/GenBank/DDBJ whole genome shotgun (WGS) entry which is preliminary data.</text>
</comment>
<dbReference type="RefSeq" id="WP_106455149.1">
    <property type="nucleotide sequence ID" value="NZ_PXOH01000001.1"/>
</dbReference>
<proteinExistence type="predicted"/>
<name>A0A2T1M3W5_9CHRO</name>
<gene>
    <name evidence="1" type="ORF">C7H19_01695</name>
</gene>
<evidence type="ECO:0000313" key="1">
    <source>
        <dbReference type="EMBL" id="PSF39529.1"/>
    </source>
</evidence>
<accession>A0A2T1M3W5</accession>
<keyword evidence="2" id="KW-1185">Reference proteome</keyword>
<evidence type="ECO:0000313" key="2">
    <source>
        <dbReference type="Proteomes" id="UP000239001"/>
    </source>
</evidence>
<protein>
    <submittedName>
        <fullName evidence="1">Uncharacterized protein</fullName>
    </submittedName>
</protein>
<dbReference type="Proteomes" id="UP000239001">
    <property type="component" value="Unassembled WGS sequence"/>
</dbReference>
<dbReference type="AlphaFoldDB" id="A0A2T1M3W5"/>
<dbReference type="OrthoDB" id="7063513at2"/>
<reference evidence="1 2" key="2">
    <citation type="submission" date="2018-03" db="EMBL/GenBank/DDBJ databases">
        <authorList>
            <person name="Keele B.F."/>
        </authorList>
    </citation>
    <scope>NUCLEOTIDE SEQUENCE [LARGE SCALE GENOMIC DNA]</scope>
    <source>
        <strain evidence="1 2">CCALA 016</strain>
    </source>
</reference>
<dbReference type="EMBL" id="PXOH01000001">
    <property type="protein sequence ID" value="PSF39529.1"/>
    <property type="molecule type" value="Genomic_DNA"/>
</dbReference>
<reference evidence="1 2" key="1">
    <citation type="submission" date="2018-03" db="EMBL/GenBank/DDBJ databases">
        <title>The ancient ancestry and fast evolution of plastids.</title>
        <authorList>
            <person name="Moore K.R."/>
            <person name="Magnabosco C."/>
            <person name="Momper L."/>
            <person name="Gold D.A."/>
            <person name="Bosak T."/>
            <person name="Fournier G.P."/>
        </authorList>
    </citation>
    <scope>NUCLEOTIDE SEQUENCE [LARGE SCALE GENOMIC DNA]</scope>
    <source>
        <strain evidence="1 2">CCALA 016</strain>
    </source>
</reference>
<sequence>MTQLPENVYQTSTQSIKNITLAELEHLIEKIVRRTLQENNNNQTSKPSQAFLETFGSWTDDRNPEEIVKEIYQTRTLEQSKD</sequence>